<dbReference type="EMBL" id="CM051397">
    <property type="protein sequence ID" value="KAJ4720865.1"/>
    <property type="molecule type" value="Genomic_DNA"/>
</dbReference>
<name>A0ACC1YAT0_MELAZ</name>
<sequence>MWRSMDAYLRTIRAQPVRTIFTNFPKSRPTRQPNHHLHVRPPLTLSLAKTVTVRTRDSHAYSSSILNERTFNLDFSGSFVARCITSASSAEPHAVVDWNEAVSCSEVGDGANGNWEDAPRKSIPVRAYFFSTSVDLRSLVEQNKQNFIPPTSRMTNYVVLKFGDIINSSGAGASISGSDCGFMIVFQYGSIVLFNVSEHEVDGYLKIVERHASGLLPEMRKDEYEVIEKPTLETWMQGGLDHIMLQFLNIDGIRIIGSVLGQSIALDYYVRQVDGMVAEFTDINRGMEKTGTFTMESKKLFQLVGKANSNLADVILKLGLFERSDIAWKDAKYAQIWEYLRDEFELTQRFASLDFKLKFVEHNIRFLQEILQNRKSDFLEWLIIILIGAEILISLYDLFQKTAGSLHQH</sequence>
<gene>
    <name evidence="1" type="ORF">OWV82_008621</name>
</gene>
<dbReference type="Proteomes" id="UP001164539">
    <property type="component" value="Chromosome 4"/>
</dbReference>
<proteinExistence type="predicted"/>
<reference evidence="1 2" key="1">
    <citation type="journal article" date="2023" name="Science">
        <title>Complex scaffold remodeling in plant triterpene biosynthesis.</title>
        <authorList>
            <person name="De La Pena R."/>
            <person name="Hodgson H."/>
            <person name="Liu J.C."/>
            <person name="Stephenson M.J."/>
            <person name="Martin A.C."/>
            <person name="Owen C."/>
            <person name="Harkess A."/>
            <person name="Leebens-Mack J."/>
            <person name="Jimenez L.E."/>
            <person name="Osbourn A."/>
            <person name="Sattely E.S."/>
        </authorList>
    </citation>
    <scope>NUCLEOTIDE SEQUENCE [LARGE SCALE GENOMIC DNA]</scope>
    <source>
        <strain evidence="2">cv. JPN11</strain>
        <tissue evidence="1">Leaf</tissue>
    </source>
</reference>
<protein>
    <submittedName>
        <fullName evidence="1">Sporulation RMD1</fullName>
    </submittedName>
</protein>
<organism evidence="1 2">
    <name type="scientific">Melia azedarach</name>
    <name type="common">Chinaberry tree</name>
    <dbReference type="NCBI Taxonomy" id="155640"/>
    <lineage>
        <taxon>Eukaryota</taxon>
        <taxon>Viridiplantae</taxon>
        <taxon>Streptophyta</taxon>
        <taxon>Embryophyta</taxon>
        <taxon>Tracheophyta</taxon>
        <taxon>Spermatophyta</taxon>
        <taxon>Magnoliopsida</taxon>
        <taxon>eudicotyledons</taxon>
        <taxon>Gunneridae</taxon>
        <taxon>Pentapetalae</taxon>
        <taxon>rosids</taxon>
        <taxon>malvids</taxon>
        <taxon>Sapindales</taxon>
        <taxon>Meliaceae</taxon>
        <taxon>Melia</taxon>
    </lineage>
</organism>
<comment type="caution">
    <text evidence="1">The sequence shown here is derived from an EMBL/GenBank/DDBJ whole genome shotgun (WGS) entry which is preliminary data.</text>
</comment>
<keyword evidence="2" id="KW-1185">Reference proteome</keyword>
<accession>A0ACC1YAT0</accession>
<evidence type="ECO:0000313" key="2">
    <source>
        <dbReference type="Proteomes" id="UP001164539"/>
    </source>
</evidence>
<evidence type="ECO:0000313" key="1">
    <source>
        <dbReference type="EMBL" id="KAJ4720865.1"/>
    </source>
</evidence>